<feature type="region of interest" description="Disordered" evidence="1">
    <location>
        <begin position="161"/>
        <end position="221"/>
    </location>
</feature>
<dbReference type="InterPro" id="IPR014721">
    <property type="entry name" value="Ribsml_uS5_D2-typ_fold_subgr"/>
</dbReference>
<dbReference type="SMART" id="SM01340">
    <property type="entry name" value="DNA_mis_repair"/>
    <property type="match status" value="1"/>
</dbReference>
<feature type="domain" description="DNA mismatch repair protein S5" evidence="2">
    <location>
        <begin position="1"/>
        <end position="95"/>
    </location>
</feature>
<accession>A0AAE0MMP0</accession>
<evidence type="ECO:0000313" key="3">
    <source>
        <dbReference type="EMBL" id="KAK3337323.1"/>
    </source>
</evidence>
<proteinExistence type="predicted"/>
<dbReference type="GO" id="GO:0032389">
    <property type="term" value="C:MutLalpha complex"/>
    <property type="evidence" value="ECO:0007669"/>
    <property type="project" value="TreeGrafter"/>
</dbReference>
<dbReference type="SUPFAM" id="SSF54211">
    <property type="entry name" value="Ribosomal protein S5 domain 2-like"/>
    <property type="match status" value="1"/>
</dbReference>
<dbReference type="PANTHER" id="PTHR10073">
    <property type="entry name" value="DNA MISMATCH REPAIR PROTEIN MLH, PMS, MUTL"/>
    <property type="match status" value="1"/>
</dbReference>
<evidence type="ECO:0000259" key="2">
    <source>
        <dbReference type="SMART" id="SM01340"/>
    </source>
</evidence>
<dbReference type="Proteomes" id="UP001286456">
    <property type="component" value="Unassembled WGS sequence"/>
</dbReference>
<feature type="compositionally biased region" description="Low complexity" evidence="1">
    <location>
        <begin position="303"/>
        <end position="318"/>
    </location>
</feature>
<sequence>MADAHRISKGSFFSVDSRPLSPKRGTASKLLVIFRKHLGRSVSISNSDGAVRDPFIYLNVRCSPGSYDPNIEPAKDDVLFSDEQHILGGFEKFLSIVYSSSQGDLNGRPTDSLMDISAQSLQVVHYGALGNTTITQALTETDHPSTNPAVRTDHALLDSSNTVTSSKEQEEQSSQTWAVDMSASIDRFSEDESDRRMTEDAPDTVDTDFEHINPRNPLEGLNPWSIAKLAAPRAFNGHSAVQEVHHPPTEPQPPDSFSDSSDGVPNSAEPIELAKRQRTLGLGIMQSSADSQHKVPGGAYRRPLPASKPTSTPSSMPSVDSATPHNPSRRNLGLRGPPLSSFKNGSARMGGNFEAPYCGNHSRVSRARPPLNRSGNHKQKQQRKNRASHDRLSSDMPNMIESDRDSVSEHHRQARLRDYVMMVNDMNATDMERNREPAQLPVQSPFLGSTSLAGGLEFGGGEPVDCGSEGPEELPHEHSPEDSRRYLIRRQRSMVRDPRKKLRRLRTDLLPLETIPRGFETFTLVLTMEADSCHLVKQPA</sequence>
<dbReference type="Gene3D" id="3.30.230.10">
    <property type="match status" value="1"/>
</dbReference>
<reference evidence="3" key="2">
    <citation type="submission" date="2023-06" db="EMBL/GenBank/DDBJ databases">
        <authorList>
            <consortium name="Lawrence Berkeley National Laboratory"/>
            <person name="Haridas S."/>
            <person name="Hensen N."/>
            <person name="Bonometti L."/>
            <person name="Westerberg I."/>
            <person name="Brannstrom I.O."/>
            <person name="Guillou S."/>
            <person name="Cros-Aarteil S."/>
            <person name="Calhoun S."/>
            <person name="Kuo A."/>
            <person name="Mondo S."/>
            <person name="Pangilinan J."/>
            <person name="Riley R."/>
            <person name="Labutti K."/>
            <person name="Andreopoulos B."/>
            <person name="Lipzen A."/>
            <person name="Chen C."/>
            <person name="Yanf M."/>
            <person name="Daum C."/>
            <person name="Ng V."/>
            <person name="Clum A."/>
            <person name="Steindorff A."/>
            <person name="Ohm R."/>
            <person name="Martin F."/>
            <person name="Silar P."/>
            <person name="Natvig D."/>
            <person name="Lalanne C."/>
            <person name="Gautier V."/>
            <person name="Ament-Velasquez S.L."/>
            <person name="Kruys A."/>
            <person name="Hutchinson M.I."/>
            <person name="Powell A.J."/>
            <person name="Barry K."/>
            <person name="Miller A.N."/>
            <person name="Grigoriev I.V."/>
            <person name="Debuchy R."/>
            <person name="Gladieux P."/>
            <person name="Thoren M.H."/>
            <person name="Johannesson H."/>
        </authorList>
    </citation>
    <scope>NUCLEOTIDE SEQUENCE</scope>
    <source>
        <strain evidence="3">SMH4131-1</strain>
    </source>
</reference>
<evidence type="ECO:0000313" key="4">
    <source>
        <dbReference type="Proteomes" id="UP001286456"/>
    </source>
</evidence>
<dbReference type="GO" id="GO:0140664">
    <property type="term" value="F:ATP-dependent DNA damage sensor activity"/>
    <property type="evidence" value="ECO:0007669"/>
    <property type="project" value="InterPro"/>
</dbReference>
<dbReference type="AlphaFoldDB" id="A0AAE0MMP0"/>
<evidence type="ECO:0000256" key="1">
    <source>
        <dbReference type="SAM" id="MobiDB-lite"/>
    </source>
</evidence>
<feature type="compositionally biased region" description="Basic and acidic residues" evidence="1">
    <location>
        <begin position="473"/>
        <end position="485"/>
    </location>
</feature>
<keyword evidence="4" id="KW-1185">Reference proteome</keyword>
<feature type="compositionally biased region" description="Basic and acidic residues" evidence="1">
    <location>
        <begin position="187"/>
        <end position="199"/>
    </location>
</feature>
<protein>
    <recommendedName>
        <fullName evidence="2">DNA mismatch repair protein S5 domain-containing protein</fullName>
    </recommendedName>
</protein>
<comment type="caution">
    <text evidence="3">The sequence shown here is derived from an EMBL/GenBank/DDBJ whole genome shotgun (WGS) entry which is preliminary data.</text>
</comment>
<name>A0AAE0MMP0_9PEZI</name>
<dbReference type="GO" id="GO:0005524">
    <property type="term" value="F:ATP binding"/>
    <property type="evidence" value="ECO:0007669"/>
    <property type="project" value="InterPro"/>
</dbReference>
<organism evidence="3 4">
    <name type="scientific">Cercophora scortea</name>
    <dbReference type="NCBI Taxonomy" id="314031"/>
    <lineage>
        <taxon>Eukaryota</taxon>
        <taxon>Fungi</taxon>
        <taxon>Dikarya</taxon>
        <taxon>Ascomycota</taxon>
        <taxon>Pezizomycotina</taxon>
        <taxon>Sordariomycetes</taxon>
        <taxon>Sordariomycetidae</taxon>
        <taxon>Sordariales</taxon>
        <taxon>Lasiosphaeriaceae</taxon>
        <taxon>Cercophora</taxon>
    </lineage>
</organism>
<feature type="compositionally biased region" description="Basic residues" evidence="1">
    <location>
        <begin position="375"/>
        <end position="386"/>
    </location>
</feature>
<dbReference type="EMBL" id="JAUEPO010000001">
    <property type="protein sequence ID" value="KAK3337323.1"/>
    <property type="molecule type" value="Genomic_DNA"/>
</dbReference>
<dbReference type="GO" id="GO:0016887">
    <property type="term" value="F:ATP hydrolysis activity"/>
    <property type="evidence" value="ECO:0007669"/>
    <property type="project" value="InterPro"/>
</dbReference>
<dbReference type="InterPro" id="IPR020568">
    <property type="entry name" value="Ribosomal_Su5_D2-typ_SF"/>
</dbReference>
<dbReference type="GO" id="GO:0006298">
    <property type="term" value="P:mismatch repair"/>
    <property type="evidence" value="ECO:0007669"/>
    <property type="project" value="InterPro"/>
</dbReference>
<dbReference type="PANTHER" id="PTHR10073:SF41">
    <property type="entry name" value="MISMATCH REPAIR PROTEIN, PUTATIVE (AFU_ORTHOLOGUE AFUA_8G05820)-RELATED"/>
    <property type="match status" value="1"/>
</dbReference>
<reference evidence="3" key="1">
    <citation type="journal article" date="2023" name="Mol. Phylogenet. Evol.">
        <title>Genome-scale phylogeny and comparative genomics of the fungal order Sordariales.</title>
        <authorList>
            <person name="Hensen N."/>
            <person name="Bonometti L."/>
            <person name="Westerberg I."/>
            <person name="Brannstrom I.O."/>
            <person name="Guillou S."/>
            <person name="Cros-Aarteil S."/>
            <person name="Calhoun S."/>
            <person name="Haridas S."/>
            <person name="Kuo A."/>
            <person name="Mondo S."/>
            <person name="Pangilinan J."/>
            <person name="Riley R."/>
            <person name="LaButti K."/>
            <person name="Andreopoulos B."/>
            <person name="Lipzen A."/>
            <person name="Chen C."/>
            <person name="Yan M."/>
            <person name="Daum C."/>
            <person name="Ng V."/>
            <person name="Clum A."/>
            <person name="Steindorff A."/>
            <person name="Ohm R.A."/>
            <person name="Martin F."/>
            <person name="Silar P."/>
            <person name="Natvig D.O."/>
            <person name="Lalanne C."/>
            <person name="Gautier V."/>
            <person name="Ament-Velasquez S.L."/>
            <person name="Kruys A."/>
            <person name="Hutchinson M.I."/>
            <person name="Powell A.J."/>
            <person name="Barry K."/>
            <person name="Miller A.N."/>
            <person name="Grigoriev I.V."/>
            <person name="Debuchy R."/>
            <person name="Gladieux P."/>
            <person name="Hiltunen Thoren M."/>
            <person name="Johannesson H."/>
        </authorList>
    </citation>
    <scope>NUCLEOTIDE SEQUENCE</scope>
    <source>
        <strain evidence="3">SMH4131-1</strain>
    </source>
</reference>
<feature type="region of interest" description="Disordered" evidence="1">
    <location>
        <begin position="287"/>
        <end position="407"/>
    </location>
</feature>
<dbReference type="InterPro" id="IPR013507">
    <property type="entry name" value="DNA_mismatch_S5_2-like"/>
</dbReference>
<feature type="region of interest" description="Disordered" evidence="1">
    <location>
        <begin position="457"/>
        <end position="485"/>
    </location>
</feature>
<feature type="region of interest" description="Disordered" evidence="1">
    <location>
        <begin position="240"/>
        <end position="267"/>
    </location>
</feature>
<dbReference type="InterPro" id="IPR038973">
    <property type="entry name" value="MutL/Mlh/Pms-like"/>
</dbReference>
<dbReference type="Pfam" id="PF01119">
    <property type="entry name" value="DNA_mis_repair"/>
    <property type="match status" value="1"/>
</dbReference>
<dbReference type="GO" id="GO:0030983">
    <property type="term" value="F:mismatched DNA binding"/>
    <property type="evidence" value="ECO:0007669"/>
    <property type="project" value="InterPro"/>
</dbReference>
<gene>
    <name evidence="3" type="ORF">B0T19DRAFT_68542</name>
</gene>